<dbReference type="Proteomes" id="UP000887561">
    <property type="component" value="Unplaced"/>
</dbReference>
<dbReference type="GO" id="GO:0005737">
    <property type="term" value="C:cytoplasm"/>
    <property type="evidence" value="ECO:0007669"/>
    <property type="project" value="TreeGrafter"/>
</dbReference>
<evidence type="ECO:0000256" key="6">
    <source>
        <dbReference type="ARBA" id="ARBA00034546"/>
    </source>
</evidence>
<evidence type="ECO:0000256" key="4">
    <source>
        <dbReference type="ARBA" id="ARBA00022842"/>
    </source>
</evidence>
<dbReference type="GO" id="GO:0042811">
    <property type="term" value="P:pheromone biosynthetic process"/>
    <property type="evidence" value="ECO:0007669"/>
    <property type="project" value="UniProtKB-ARBA"/>
</dbReference>
<name>A0A915LF85_MELJA</name>
<dbReference type="GO" id="GO:0046872">
    <property type="term" value="F:metal ion binding"/>
    <property type="evidence" value="ECO:0007669"/>
    <property type="project" value="UniProtKB-KW"/>
</dbReference>
<dbReference type="GO" id="GO:0004161">
    <property type="term" value="F:dimethylallyltranstransferase activity"/>
    <property type="evidence" value="ECO:0007669"/>
    <property type="project" value="TreeGrafter"/>
</dbReference>
<dbReference type="AlphaFoldDB" id="A0A915LF85"/>
<dbReference type="PROSITE" id="PS00723">
    <property type="entry name" value="POLYPRENYL_SYNTHASE_1"/>
    <property type="match status" value="1"/>
</dbReference>
<evidence type="ECO:0000256" key="3">
    <source>
        <dbReference type="ARBA" id="ARBA00022723"/>
    </source>
</evidence>
<dbReference type="WBParaSite" id="scaffold1105_cov235.g2484">
    <property type="protein sequence ID" value="scaffold1105_cov235.g2484"/>
    <property type="gene ID" value="scaffold1105_cov235.g2484"/>
</dbReference>
<dbReference type="GO" id="GO:0045337">
    <property type="term" value="P:farnesyl diphosphate biosynthetic process"/>
    <property type="evidence" value="ECO:0007669"/>
    <property type="project" value="TreeGrafter"/>
</dbReference>
<keyword evidence="8" id="KW-1185">Reference proteome</keyword>
<dbReference type="Pfam" id="PF00348">
    <property type="entry name" value="polyprenyl_synt"/>
    <property type="match status" value="1"/>
</dbReference>
<evidence type="ECO:0000256" key="7">
    <source>
        <dbReference type="RuleBase" id="RU004466"/>
    </source>
</evidence>
<evidence type="ECO:0000256" key="2">
    <source>
        <dbReference type="ARBA" id="ARBA00022679"/>
    </source>
</evidence>
<dbReference type="PANTHER" id="PTHR11525">
    <property type="entry name" value="FARNESYL-PYROPHOSPHATE SYNTHETASE"/>
    <property type="match status" value="1"/>
</dbReference>
<comment type="similarity">
    <text evidence="7">Belongs to the FPP/GGPP synthase family.</text>
</comment>
<dbReference type="Gene3D" id="1.10.600.10">
    <property type="entry name" value="Farnesyl Diphosphate Synthase"/>
    <property type="match status" value="2"/>
</dbReference>
<protein>
    <recommendedName>
        <fullName evidence="6">Farnesyl pyrophosphate synthase</fullName>
    </recommendedName>
</protein>
<dbReference type="InterPro" id="IPR000092">
    <property type="entry name" value="Polyprenyl_synt"/>
</dbReference>
<proteinExistence type="inferred from homology"/>
<dbReference type="InterPro" id="IPR008949">
    <property type="entry name" value="Isoprenoid_synthase_dom_sf"/>
</dbReference>
<evidence type="ECO:0000256" key="5">
    <source>
        <dbReference type="ARBA" id="ARBA00033740"/>
    </source>
</evidence>
<keyword evidence="4" id="KW-0460">Magnesium</keyword>
<dbReference type="InterPro" id="IPR039702">
    <property type="entry name" value="FPS1-like"/>
</dbReference>
<dbReference type="InterPro" id="IPR033749">
    <property type="entry name" value="Polyprenyl_synt_CS"/>
</dbReference>
<sequence>MNKAAKVASTMLSKNNLVFKNGKFLNSLLPILRDELSKYLTTDLDESSALLSQQRICKIFDYNVAGGKFARSNLAMQTFTALSPKSITEEELITAGKVALTIELLQTFYLIEDDIMDSSILRRGRPSWHSLAKQKTVIGQMLDMNTTDLSEFTWSRYSSIVKHKTRSKGPFNGFQPMPHYSYLLPLNIGMHLADYTTPHQVQLRQIAYDLGYLFQAQDDYLDCFGDSSITGKSNLVDLAEGKCTWVTCALIEKLEKTNKSVELDNFKKNFSTKDENKLIIARNIIVEQGIEEDCLKFQKQKVSELHQDIMSYPIEPIRHVLELTLDEMTGRQK</sequence>
<accession>A0A915LF85</accession>
<reference evidence="9" key="1">
    <citation type="submission" date="2022-11" db="UniProtKB">
        <authorList>
            <consortium name="WormBaseParasite"/>
        </authorList>
    </citation>
    <scope>IDENTIFICATION</scope>
</reference>
<evidence type="ECO:0000313" key="8">
    <source>
        <dbReference type="Proteomes" id="UP000887561"/>
    </source>
</evidence>
<comment type="pathway">
    <text evidence="5">Pheromone biosynthesis.</text>
</comment>
<evidence type="ECO:0000256" key="1">
    <source>
        <dbReference type="ARBA" id="ARBA00001946"/>
    </source>
</evidence>
<comment type="cofactor">
    <cofactor evidence="1">
        <name>Mg(2+)</name>
        <dbReference type="ChEBI" id="CHEBI:18420"/>
    </cofactor>
</comment>
<dbReference type="PANTHER" id="PTHR11525:SF0">
    <property type="entry name" value="FARNESYL PYROPHOSPHATE SYNTHASE"/>
    <property type="match status" value="1"/>
</dbReference>
<organism evidence="8 9">
    <name type="scientific">Meloidogyne javanica</name>
    <name type="common">Root-knot nematode worm</name>
    <dbReference type="NCBI Taxonomy" id="6303"/>
    <lineage>
        <taxon>Eukaryota</taxon>
        <taxon>Metazoa</taxon>
        <taxon>Ecdysozoa</taxon>
        <taxon>Nematoda</taxon>
        <taxon>Chromadorea</taxon>
        <taxon>Rhabditida</taxon>
        <taxon>Tylenchina</taxon>
        <taxon>Tylenchomorpha</taxon>
        <taxon>Tylenchoidea</taxon>
        <taxon>Meloidogynidae</taxon>
        <taxon>Meloidogyninae</taxon>
        <taxon>Meloidogyne</taxon>
        <taxon>Meloidogyne incognita group</taxon>
    </lineage>
</organism>
<keyword evidence="3" id="KW-0479">Metal-binding</keyword>
<keyword evidence="2 7" id="KW-0808">Transferase</keyword>
<dbReference type="GO" id="GO:0004337">
    <property type="term" value="F:(2E,6E)-farnesyl diphosphate synthase activity"/>
    <property type="evidence" value="ECO:0007669"/>
    <property type="project" value="TreeGrafter"/>
</dbReference>
<dbReference type="SUPFAM" id="SSF48576">
    <property type="entry name" value="Terpenoid synthases"/>
    <property type="match status" value="1"/>
</dbReference>
<evidence type="ECO:0000313" key="9">
    <source>
        <dbReference type="WBParaSite" id="scaffold1105_cov235.g2484"/>
    </source>
</evidence>